<dbReference type="AlphaFoldDB" id="A0A7Z8P2N8"/>
<dbReference type="Proteomes" id="UP000319335">
    <property type="component" value="Unassembled WGS sequence"/>
</dbReference>
<dbReference type="InterPro" id="IPR042095">
    <property type="entry name" value="SUMF_sf"/>
</dbReference>
<organism evidence="2 3">
    <name type="scientific">Methanolobus vulcani</name>
    <dbReference type="NCBI Taxonomy" id="38026"/>
    <lineage>
        <taxon>Archaea</taxon>
        <taxon>Methanobacteriati</taxon>
        <taxon>Methanobacteriota</taxon>
        <taxon>Stenosarchaea group</taxon>
        <taxon>Methanomicrobia</taxon>
        <taxon>Methanosarcinales</taxon>
        <taxon>Methanosarcinaceae</taxon>
        <taxon>Methanolobus</taxon>
    </lineage>
</organism>
<reference evidence="2 3" key="1">
    <citation type="submission" date="2019-06" db="EMBL/GenBank/DDBJ databases">
        <title>Draft genome sequence of Methanolobus vulcani B1d.</title>
        <authorList>
            <person name="Creighbaum A.J."/>
            <person name="Ticak T."/>
            <person name="Hariraju D."/>
            <person name="Arivett B.A."/>
            <person name="Ferguson D.J.Jr."/>
        </authorList>
    </citation>
    <scope>NUCLEOTIDE SEQUENCE [LARGE SCALE GENOMIC DNA]</scope>
    <source>
        <strain evidence="2 3">B1d</strain>
    </source>
</reference>
<evidence type="ECO:0000313" key="2">
    <source>
        <dbReference type="EMBL" id="TQD29544.1"/>
    </source>
</evidence>
<name>A0A7Z8P2N8_9EURY</name>
<evidence type="ECO:0000259" key="1">
    <source>
        <dbReference type="Pfam" id="PF03781"/>
    </source>
</evidence>
<dbReference type="Pfam" id="PF03781">
    <property type="entry name" value="FGE-sulfatase"/>
    <property type="match status" value="1"/>
</dbReference>
<dbReference type="Gene3D" id="3.90.1580.10">
    <property type="entry name" value="paralog of FGE (formylglycine-generating enzyme)"/>
    <property type="match status" value="1"/>
</dbReference>
<accession>A0A7Z8P2N8</accession>
<sequence length="251" mass="28880">MKKECLGMQEEGGRFRKEREVCEKKKLTNSIGMEFLKIPAGEFKMGSNGCDFEKPIHTVKIPKPFYLGKYTVTQKQWKAVMGNNPSDFKDDDRPVGQVSWNDVQEFVRKLNEMEGTDEYRLPSEAEWEYGCRAGTTTRYLFGDDASDLDDYAWWDKNSGCTTHPVGQKKPNPWGLYDVHGNVWEWCQDEWHDDYTGAPDDGSSWEDGSSSDRIIRGGGLGVEAWYCRSAFRYYFQPDGRGSPVGFRLLRKI</sequence>
<feature type="domain" description="Sulfatase-modifying factor enzyme-like" evidence="1">
    <location>
        <begin position="34"/>
        <end position="249"/>
    </location>
</feature>
<proteinExistence type="predicted"/>
<protein>
    <submittedName>
        <fullName evidence="2">Formylglycine-generating enzyme family protein</fullName>
    </submittedName>
</protein>
<dbReference type="GO" id="GO:0120147">
    <property type="term" value="F:formylglycine-generating oxidase activity"/>
    <property type="evidence" value="ECO:0007669"/>
    <property type="project" value="TreeGrafter"/>
</dbReference>
<dbReference type="OrthoDB" id="136349at2157"/>
<comment type="caution">
    <text evidence="2">The sequence shown here is derived from an EMBL/GenBank/DDBJ whole genome shotgun (WGS) entry which is preliminary data.</text>
</comment>
<evidence type="ECO:0000313" key="3">
    <source>
        <dbReference type="Proteomes" id="UP000319335"/>
    </source>
</evidence>
<dbReference type="SUPFAM" id="SSF56436">
    <property type="entry name" value="C-type lectin-like"/>
    <property type="match status" value="1"/>
</dbReference>
<dbReference type="InterPro" id="IPR016187">
    <property type="entry name" value="CTDL_fold"/>
</dbReference>
<dbReference type="PANTHER" id="PTHR23150:SF19">
    <property type="entry name" value="FORMYLGLYCINE-GENERATING ENZYME"/>
    <property type="match status" value="1"/>
</dbReference>
<dbReference type="InterPro" id="IPR005532">
    <property type="entry name" value="SUMF_dom"/>
</dbReference>
<keyword evidence="3" id="KW-1185">Reference proteome</keyword>
<dbReference type="RefSeq" id="WP_154808207.1">
    <property type="nucleotide sequence ID" value="NZ_VIAQ01000001.1"/>
</dbReference>
<dbReference type="PANTHER" id="PTHR23150">
    <property type="entry name" value="SULFATASE MODIFYING FACTOR 1, 2"/>
    <property type="match status" value="1"/>
</dbReference>
<dbReference type="EMBL" id="VIAQ01000001">
    <property type="protein sequence ID" value="TQD29544.1"/>
    <property type="molecule type" value="Genomic_DNA"/>
</dbReference>
<dbReference type="InterPro" id="IPR051043">
    <property type="entry name" value="Sulfatase_Mod_Factor_Kinase"/>
</dbReference>
<gene>
    <name evidence="2" type="ORF">FKV42_00065</name>
</gene>